<accession>A0A0A9BQY1</accession>
<dbReference type="EMBL" id="GBRH01236238">
    <property type="protein sequence ID" value="JAD61657.1"/>
    <property type="molecule type" value="Transcribed_RNA"/>
</dbReference>
<organism evidence="1">
    <name type="scientific">Arundo donax</name>
    <name type="common">Giant reed</name>
    <name type="synonym">Donax arundinaceus</name>
    <dbReference type="NCBI Taxonomy" id="35708"/>
    <lineage>
        <taxon>Eukaryota</taxon>
        <taxon>Viridiplantae</taxon>
        <taxon>Streptophyta</taxon>
        <taxon>Embryophyta</taxon>
        <taxon>Tracheophyta</taxon>
        <taxon>Spermatophyta</taxon>
        <taxon>Magnoliopsida</taxon>
        <taxon>Liliopsida</taxon>
        <taxon>Poales</taxon>
        <taxon>Poaceae</taxon>
        <taxon>PACMAD clade</taxon>
        <taxon>Arundinoideae</taxon>
        <taxon>Arundineae</taxon>
        <taxon>Arundo</taxon>
    </lineage>
</organism>
<reference evidence="1" key="2">
    <citation type="journal article" date="2015" name="Data Brief">
        <title>Shoot transcriptome of the giant reed, Arundo donax.</title>
        <authorList>
            <person name="Barrero R.A."/>
            <person name="Guerrero F.D."/>
            <person name="Moolhuijzen P."/>
            <person name="Goolsby J.A."/>
            <person name="Tidwell J."/>
            <person name="Bellgard S.E."/>
            <person name="Bellgard M.I."/>
        </authorList>
    </citation>
    <scope>NUCLEOTIDE SEQUENCE</scope>
    <source>
        <tissue evidence="1">Shoot tissue taken approximately 20 cm above the soil surface</tissue>
    </source>
</reference>
<dbReference type="AlphaFoldDB" id="A0A0A9BQY1"/>
<sequence>MNCFSVDSTWSLVGACRDVFAGSSANEMCLQVQVLAISEVEQEYVGIFVSEQKCRVLRTQVCQFRIL</sequence>
<name>A0A0A9BQY1_ARUDO</name>
<protein>
    <submittedName>
        <fullName evidence="1">Uncharacterized protein</fullName>
    </submittedName>
</protein>
<evidence type="ECO:0000313" key="1">
    <source>
        <dbReference type="EMBL" id="JAD61657.1"/>
    </source>
</evidence>
<reference evidence="1" key="1">
    <citation type="submission" date="2014-09" db="EMBL/GenBank/DDBJ databases">
        <authorList>
            <person name="Magalhaes I.L.F."/>
            <person name="Oliveira U."/>
            <person name="Santos F.R."/>
            <person name="Vidigal T.H.D.A."/>
            <person name="Brescovit A.D."/>
            <person name="Santos A.J."/>
        </authorList>
    </citation>
    <scope>NUCLEOTIDE SEQUENCE</scope>
    <source>
        <tissue evidence="1">Shoot tissue taken approximately 20 cm above the soil surface</tissue>
    </source>
</reference>
<proteinExistence type="predicted"/>